<evidence type="ECO:0000256" key="4">
    <source>
        <dbReference type="ARBA" id="ARBA00022989"/>
    </source>
</evidence>
<proteinExistence type="predicted"/>
<dbReference type="InterPro" id="IPR013604">
    <property type="entry name" value="7TM_chemorcpt"/>
</dbReference>
<comment type="caution">
    <text evidence="7">The sequence shown here is derived from an EMBL/GenBank/DDBJ whole genome shotgun (WGS) entry which is preliminary data.</text>
</comment>
<evidence type="ECO:0000256" key="3">
    <source>
        <dbReference type="ARBA" id="ARBA00022692"/>
    </source>
</evidence>
<evidence type="ECO:0000256" key="5">
    <source>
        <dbReference type="ARBA" id="ARBA00023136"/>
    </source>
</evidence>
<accession>A0A6A4WYD7</accession>
<name>A0A6A4WYD7_AMPAM</name>
<dbReference type="Proteomes" id="UP000440578">
    <property type="component" value="Unassembled WGS sequence"/>
</dbReference>
<keyword evidence="8" id="KW-1185">Reference proteome</keyword>
<gene>
    <name evidence="7" type="ORF">FJT64_021218</name>
</gene>
<dbReference type="AlphaFoldDB" id="A0A6A4WYD7"/>
<evidence type="ECO:0000256" key="1">
    <source>
        <dbReference type="ARBA" id="ARBA00004651"/>
    </source>
</evidence>
<dbReference type="Pfam" id="PF08395">
    <property type="entry name" value="7tm_7"/>
    <property type="match status" value="1"/>
</dbReference>
<sequence>MIGVKEGLIWQYLPQTSLQLMNAFATVVLPCDLVQRVLDTISESRDLLLRPEWRDAEPQRELDLFRESVGRDLASLGELGLFRLQRSSMLSVAATVLTYIIVLVQFYITELSLRPEAK</sequence>
<keyword evidence="3 6" id="KW-0812">Transmembrane</keyword>
<dbReference type="GO" id="GO:0050909">
    <property type="term" value="P:sensory perception of taste"/>
    <property type="evidence" value="ECO:0007669"/>
    <property type="project" value="InterPro"/>
</dbReference>
<keyword evidence="2" id="KW-1003">Cell membrane</keyword>
<reference evidence="7 8" key="1">
    <citation type="submission" date="2019-07" db="EMBL/GenBank/DDBJ databases">
        <title>Draft genome assembly of a fouling barnacle, Amphibalanus amphitrite (Darwin, 1854): The first reference genome for Thecostraca.</title>
        <authorList>
            <person name="Kim W."/>
        </authorList>
    </citation>
    <scope>NUCLEOTIDE SEQUENCE [LARGE SCALE GENOMIC DNA]</scope>
    <source>
        <strain evidence="7">SNU_AA5</strain>
        <tissue evidence="7">Soma without cirri and trophi</tissue>
    </source>
</reference>
<feature type="transmembrane region" description="Helical" evidence="6">
    <location>
        <begin position="89"/>
        <end position="108"/>
    </location>
</feature>
<dbReference type="GO" id="GO:0005886">
    <property type="term" value="C:plasma membrane"/>
    <property type="evidence" value="ECO:0007669"/>
    <property type="project" value="UniProtKB-SubCell"/>
</dbReference>
<evidence type="ECO:0000313" key="7">
    <source>
        <dbReference type="EMBL" id="KAF0307478.1"/>
    </source>
</evidence>
<dbReference type="EMBL" id="VIIS01000568">
    <property type="protein sequence ID" value="KAF0307478.1"/>
    <property type="molecule type" value="Genomic_DNA"/>
</dbReference>
<keyword evidence="4 6" id="KW-1133">Transmembrane helix</keyword>
<comment type="subcellular location">
    <subcellularLocation>
        <location evidence="1">Cell membrane</location>
        <topology evidence="1">Multi-pass membrane protein</topology>
    </subcellularLocation>
</comment>
<evidence type="ECO:0000313" key="8">
    <source>
        <dbReference type="Proteomes" id="UP000440578"/>
    </source>
</evidence>
<evidence type="ECO:0000256" key="2">
    <source>
        <dbReference type="ARBA" id="ARBA00022475"/>
    </source>
</evidence>
<keyword evidence="5 6" id="KW-0472">Membrane</keyword>
<organism evidence="7 8">
    <name type="scientific">Amphibalanus amphitrite</name>
    <name type="common">Striped barnacle</name>
    <name type="synonym">Balanus amphitrite</name>
    <dbReference type="NCBI Taxonomy" id="1232801"/>
    <lineage>
        <taxon>Eukaryota</taxon>
        <taxon>Metazoa</taxon>
        <taxon>Ecdysozoa</taxon>
        <taxon>Arthropoda</taxon>
        <taxon>Crustacea</taxon>
        <taxon>Multicrustacea</taxon>
        <taxon>Cirripedia</taxon>
        <taxon>Thoracica</taxon>
        <taxon>Thoracicalcarea</taxon>
        <taxon>Balanomorpha</taxon>
        <taxon>Balanoidea</taxon>
        <taxon>Balanidae</taxon>
        <taxon>Amphibalaninae</taxon>
        <taxon>Amphibalanus</taxon>
    </lineage>
</organism>
<evidence type="ECO:0000256" key="6">
    <source>
        <dbReference type="SAM" id="Phobius"/>
    </source>
</evidence>
<evidence type="ECO:0008006" key="9">
    <source>
        <dbReference type="Google" id="ProtNLM"/>
    </source>
</evidence>
<protein>
    <recommendedName>
        <fullName evidence="9">Gustatory receptor</fullName>
    </recommendedName>
</protein>